<dbReference type="Pfam" id="PF02163">
    <property type="entry name" value="Peptidase_M50"/>
    <property type="match status" value="1"/>
</dbReference>
<dbReference type="InterPro" id="IPR008915">
    <property type="entry name" value="Peptidase_M50"/>
</dbReference>
<evidence type="ECO:0000256" key="4">
    <source>
        <dbReference type="ARBA" id="ARBA00022692"/>
    </source>
</evidence>
<evidence type="ECO:0000256" key="5">
    <source>
        <dbReference type="ARBA" id="ARBA00022989"/>
    </source>
</evidence>
<sequence length="706" mass="76727">MVRIGAASASALPPLRADLTLHPGPAGLDGAPSWTIGDPARNRYVRIDWPAFEMLTRWDLGSAPAVAAAVRGETTLDLTPDDVTALADLLREWQLTLETGAAASGRLATAARAARESAWAWLVHRYLFFRVPLVRPDRFLSATQGAVAWLGSPGFLALTLAVLALGLVSIVRQWDLFVADVQRILTPDGVAALLVALAGVKTIHELGHAYVAKRFGCRVPVMGIAFLVMIPMLYTDVNAAWTLPRRRQRLLIGAAGMIAELTVAAWATLAWTLLPEGPARQGAFVLAAVTWVSSLAINLSPFMRFDGYFLLMDALETPNLHARSFALARWRLREALFDLGDPPPEPLPAARRRGLILFAVATWLYRLIVFVGLAVLVYTLVFKAAGVVLFLIEIGWFIARPVARELRVWTTLRGRIVRRRRAAWTAGLVGLGLLAGLVPWTTRIDAPAVLKGAQTADLHVPFAARLARIDAREGDPVTAGAAVYTFTAPDIALSLDRVEARRTLAARELERAALDPAFRAHGGEIRERLAQAEAERRALVTESGRLALVAPFDGVLLDPRPDLRIGQWLSPRERLAVVRSHGPPVTDAYVDEADLARIREGAAVVFVPDAPEFARQPGHIVAIGRAPVSVLADAALASVHGGALEVRMGTEGLVPERALYTVRVVLDGPPPTLQLIGRVRIEGEPRSLFARLWRSILVVLVREWGT</sequence>
<dbReference type="SUPFAM" id="SSF111369">
    <property type="entry name" value="HlyD-like secretion proteins"/>
    <property type="match status" value="1"/>
</dbReference>
<dbReference type="RefSeq" id="WP_092787343.1">
    <property type="nucleotide sequence ID" value="NZ_FNAP01000011.1"/>
</dbReference>
<feature type="transmembrane region" description="Helical" evidence="7">
    <location>
        <begin position="223"/>
        <end position="243"/>
    </location>
</feature>
<feature type="transmembrane region" description="Helical" evidence="7">
    <location>
        <begin position="422"/>
        <end position="440"/>
    </location>
</feature>
<feature type="transmembrane region" description="Helical" evidence="7">
    <location>
        <begin position="146"/>
        <end position="172"/>
    </location>
</feature>
<keyword evidence="5 7" id="KW-1133">Transmembrane helix</keyword>
<dbReference type="Proteomes" id="UP000199412">
    <property type="component" value="Unassembled WGS sequence"/>
</dbReference>
<dbReference type="AlphaFoldDB" id="A0A1G7FFA9"/>
<comment type="subcellular location">
    <subcellularLocation>
        <location evidence="2">Endomembrane system</location>
        <topology evidence="2">Multi-pass membrane protein</topology>
    </subcellularLocation>
</comment>
<dbReference type="OrthoDB" id="9759690at2"/>
<feature type="transmembrane region" description="Helical" evidence="7">
    <location>
        <begin position="184"/>
        <end position="203"/>
    </location>
</feature>
<proteinExistence type="inferred from homology"/>
<accession>A0A1G7FFA9</accession>
<dbReference type="GO" id="GO:0012505">
    <property type="term" value="C:endomembrane system"/>
    <property type="evidence" value="ECO:0007669"/>
    <property type="project" value="UniProtKB-SubCell"/>
</dbReference>
<keyword evidence="9" id="KW-0378">Hydrolase</keyword>
<feature type="transmembrane region" description="Helical" evidence="7">
    <location>
        <begin position="250"/>
        <end position="271"/>
    </location>
</feature>
<keyword evidence="9" id="KW-0645">Protease</keyword>
<evidence type="ECO:0000259" key="8">
    <source>
        <dbReference type="Pfam" id="PF02163"/>
    </source>
</evidence>
<evidence type="ECO:0000313" key="10">
    <source>
        <dbReference type="Proteomes" id="UP000199412"/>
    </source>
</evidence>
<keyword evidence="6 7" id="KW-0472">Membrane</keyword>
<dbReference type="InterPro" id="IPR001193">
    <property type="entry name" value="MBTPS2"/>
</dbReference>
<dbReference type="PANTHER" id="PTHR13325:SF3">
    <property type="entry name" value="MEMBRANE-BOUND TRANSCRIPTION FACTOR SITE-2 PROTEASE"/>
    <property type="match status" value="1"/>
</dbReference>
<feature type="transmembrane region" description="Helical" evidence="7">
    <location>
        <begin position="355"/>
        <end position="378"/>
    </location>
</feature>
<dbReference type="STRING" id="69960.SAMN05421720_11145"/>
<keyword evidence="9" id="KW-0482">Metalloprotease</keyword>
<keyword evidence="10" id="KW-1185">Reference proteome</keyword>
<feature type="transmembrane region" description="Helical" evidence="7">
    <location>
        <begin position="283"/>
        <end position="302"/>
    </location>
</feature>
<evidence type="ECO:0000256" key="6">
    <source>
        <dbReference type="ARBA" id="ARBA00023136"/>
    </source>
</evidence>
<organism evidence="9 10">
    <name type="scientific">Rhodospira trueperi</name>
    <dbReference type="NCBI Taxonomy" id="69960"/>
    <lineage>
        <taxon>Bacteria</taxon>
        <taxon>Pseudomonadati</taxon>
        <taxon>Pseudomonadota</taxon>
        <taxon>Alphaproteobacteria</taxon>
        <taxon>Rhodospirillales</taxon>
        <taxon>Rhodospirillaceae</taxon>
        <taxon>Rhodospira</taxon>
    </lineage>
</organism>
<evidence type="ECO:0000256" key="2">
    <source>
        <dbReference type="ARBA" id="ARBA00004127"/>
    </source>
</evidence>
<evidence type="ECO:0000256" key="1">
    <source>
        <dbReference type="ARBA" id="ARBA00001947"/>
    </source>
</evidence>
<evidence type="ECO:0000256" key="7">
    <source>
        <dbReference type="SAM" id="Phobius"/>
    </source>
</evidence>
<comment type="cofactor">
    <cofactor evidence="1">
        <name>Zn(2+)</name>
        <dbReference type="ChEBI" id="CHEBI:29105"/>
    </cofactor>
</comment>
<keyword evidence="4 7" id="KW-0812">Transmembrane</keyword>
<evidence type="ECO:0000256" key="3">
    <source>
        <dbReference type="ARBA" id="ARBA00007931"/>
    </source>
</evidence>
<dbReference type="GO" id="GO:0031293">
    <property type="term" value="P:membrane protein intracellular domain proteolysis"/>
    <property type="evidence" value="ECO:0007669"/>
    <property type="project" value="TreeGrafter"/>
</dbReference>
<gene>
    <name evidence="9" type="ORF">SAMN05421720_11145</name>
</gene>
<comment type="similarity">
    <text evidence="3">Belongs to the peptidase M50B family.</text>
</comment>
<dbReference type="EMBL" id="FNAP01000011">
    <property type="protein sequence ID" value="SDE74623.1"/>
    <property type="molecule type" value="Genomic_DNA"/>
</dbReference>
<reference evidence="9 10" key="1">
    <citation type="submission" date="2016-10" db="EMBL/GenBank/DDBJ databases">
        <authorList>
            <person name="de Groot N.N."/>
        </authorList>
    </citation>
    <scope>NUCLEOTIDE SEQUENCE [LARGE SCALE GENOMIC DNA]</scope>
    <source>
        <strain evidence="9 10">ATCC 700224</strain>
    </source>
</reference>
<evidence type="ECO:0000313" key="9">
    <source>
        <dbReference type="EMBL" id="SDE74623.1"/>
    </source>
</evidence>
<feature type="domain" description="Peptidase M50" evidence="8">
    <location>
        <begin position="193"/>
        <end position="271"/>
    </location>
</feature>
<dbReference type="GO" id="GO:0004222">
    <property type="term" value="F:metalloendopeptidase activity"/>
    <property type="evidence" value="ECO:0007669"/>
    <property type="project" value="InterPro"/>
</dbReference>
<dbReference type="GO" id="GO:0005737">
    <property type="term" value="C:cytoplasm"/>
    <property type="evidence" value="ECO:0007669"/>
    <property type="project" value="TreeGrafter"/>
</dbReference>
<protein>
    <submittedName>
        <fullName evidence="9">Putative peptide zinc metalloprotease protein</fullName>
    </submittedName>
</protein>
<feature type="transmembrane region" description="Helical" evidence="7">
    <location>
        <begin position="384"/>
        <end position="402"/>
    </location>
</feature>
<dbReference type="GO" id="GO:0016020">
    <property type="term" value="C:membrane"/>
    <property type="evidence" value="ECO:0007669"/>
    <property type="project" value="InterPro"/>
</dbReference>
<name>A0A1G7FFA9_9PROT</name>
<dbReference type="PANTHER" id="PTHR13325">
    <property type="entry name" value="PROTEASE M50 MEMBRANE-BOUND TRANSCRIPTION FACTOR SITE 2 PROTEASE"/>
    <property type="match status" value="1"/>
</dbReference>